<evidence type="ECO:0008006" key="2">
    <source>
        <dbReference type="Google" id="ProtNLM"/>
    </source>
</evidence>
<dbReference type="EMBL" id="UOEC01000058">
    <property type="protein sequence ID" value="VAV89275.1"/>
    <property type="molecule type" value="Genomic_DNA"/>
</dbReference>
<dbReference type="SUPFAM" id="SSF81901">
    <property type="entry name" value="HCP-like"/>
    <property type="match status" value="1"/>
</dbReference>
<protein>
    <recommendedName>
        <fullName evidence="2">Sel1 repeat family protein</fullName>
    </recommendedName>
</protein>
<sequence>MGRIEMNETQMMAASGGKEALYNLGMMYCIGRDVEIDLVSAHKWLNLAALRGNTDAKAARCEISAEMSPEEIAEAQRQARSWLQLH</sequence>
<organism evidence="1">
    <name type="scientific">hydrothermal vent metagenome</name>
    <dbReference type="NCBI Taxonomy" id="652676"/>
    <lineage>
        <taxon>unclassified sequences</taxon>
        <taxon>metagenomes</taxon>
        <taxon>ecological metagenomes</taxon>
    </lineage>
</organism>
<accession>A0A3B0S187</accession>
<dbReference type="Gene3D" id="1.25.40.10">
    <property type="entry name" value="Tetratricopeptide repeat domain"/>
    <property type="match status" value="1"/>
</dbReference>
<gene>
    <name evidence="1" type="ORF">MNBD_ALPHA08-1620</name>
</gene>
<evidence type="ECO:0000313" key="1">
    <source>
        <dbReference type="EMBL" id="VAV89275.1"/>
    </source>
</evidence>
<proteinExistence type="predicted"/>
<reference evidence="1" key="1">
    <citation type="submission" date="2018-06" db="EMBL/GenBank/DDBJ databases">
        <authorList>
            <person name="Zhirakovskaya E."/>
        </authorList>
    </citation>
    <scope>NUCLEOTIDE SEQUENCE</scope>
</reference>
<dbReference type="SMART" id="SM00671">
    <property type="entry name" value="SEL1"/>
    <property type="match status" value="1"/>
</dbReference>
<name>A0A3B0S187_9ZZZZ</name>
<dbReference type="Pfam" id="PF08238">
    <property type="entry name" value="Sel1"/>
    <property type="match status" value="1"/>
</dbReference>
<dbReference type="InterPro" id="IPR011990">
    <property type="entry name" value="TPR-like_helical_dom_sf"/>
</dbReference>
<dbReference type="AlphaFoldDB" id="A0A3B0S187"/>
<dbReference type="InterPro" id="IPR006597">
    <property type="entry name" value="Sel1-like"/>
</dbReference>